<sequence>MKAFAAWKLDLLDRMSADHRLTATDFRVAYRLFSYMDAESGNCFPRQETIAADVDVTDRTVRNALANLRACDWLEIEERALPKGRGKSNFYRFRDATTGTRVPVIDATTGTTNPVNDTTTGNLAQDFRKTASGASIDEHVGRNTLNRESTKRAPRAHPLPEDFKPDLRVAHAAGMEQAEAQRQAALFLDHYRGNGKPMRDWNAAWRNWIRRVPDFASRPNGPDRQQGRPPHIADQAYEDARQAFVREHQGGLSDDGVEPADDPAGYLPPGVRQ</sequence>
<dbReference type="KEGG" id="rga:RGR602_CH01946"/>
<dbReference type="RefSeq" id="WP_052451520.1">
    <property type="nucleotide sequence ID" value="NZ_CP006877.1"/>
</dbReference>
<feature type="region of interest" description="Disordered" evidence="1">
    <location>
        <begin position="142"/>
        <end position="162"/>
    </location>
</feature>
<evidence type="ECO:0000256" key="1">
    <source>
        <dbReference type="SAM" id="MobiDB-lite"/>
    </source>
</evidence>
<organism evidence="2 3">
    <name type="scientific">Rhizobium gallicum bv. gallicum R602sp</name>
    <dbReference type="NCBI Taxonomy" id="1041138"/>
    <lineage>
        <taxon>Bacteria</taxon>
        <taxon>Pseudomonadati</taxon>
        <taxon>Pseudomonadota</taxon>
        <taxon>Alphaproteobacteria</taxon>
        <taxon>Hyphomicrobiales</taxon>
        <taxon>Rhizobiaceae</taxon>
        <taxon>Rhizobium/Agrobacterium group</taxon>
        <taxon>Rhizobium</taxon>
    </lineage>
</organism>
<dbReference type="Gene3D" id="1.10.10.10">
    <property type="entry name" value="Winged helix-like DNA-binding domain superfamily/Winged helix DNA-binding domain"/>
    <property type="match status" value="1"/>
</dbReference>
<protein>
    <recommendedName>
        <fullName evidence="4">Helix-turn-helix domain-containing protein</fullName>
    </recommendedName>
</protein>
<gene>
    <name evidence="2" type="ORF">RGR602_CH01946</name>
</gene>
<accession>A0A0B4X413</accession>
<evidence type="ECO:0008006" key="4">
    <source>
        <dbReference type="Google" id="ProtNLM"/>
    </source>
</evidence>
<dbReference type="AlphaFoldDB" id="A0A0B4X413"/>
<reference evidence="2 3" key="1">
    <citation type="submission" date="2013-11" db="EMBL/GenBank/DDBJ databases">
        <title>Complete genome sequence of Rhizobium gallicum bv. gallicum R602.</title>
        <authorList>
            <person name="Bustos P."/>
            <person name="Santamaria R.I."/>
            <person name="Lozano L."/>
            <person name="Acosta J.L."/>
            <person name="Ormeno-Orrillo E."/>
            <person name="Rogel M.A."/>
            <person name="Romero D."/>
            <person name="Cevallos M.A."/>
            <person name="Martinez-Romero E."/>
            <person name="Gonzalez V."/>
        </authorList>
    </citation>
    <scope>NUCLEOTIDE SEQUENCE [LARGE SCALE GENOMIC DNA]</scope>
    <source>
        <strain evidence="2 3">R602</strain>
    </source>
</reference>
<feature type="compositionally biased region" description="Basic and acidic residues" evidence="1">
    <location>
        <begin position="238"/>
        <end position="249"/>
    </location>
</feature>
<evidence type="ECO:0000313" key="2">
    <source>
        <dbReference type="EMBL" id="AJD41277.1"/>
    </source>
</evidence>
<name>A0A0B4X413_9HYPH</name>
<proteinExistence type="predicted"/>
<evidence type="ECO:0000313" key="3">
    <source>
        <dbReference type="Proteomes" id="UP000031368"/>
    </source>
</evidence>
<keyword evidence="3" id="KW-1185">Reference proteome</keyword>
<dbReference type="InterPro" id="IPR036388">
    <property type="entry name" value="WH-like_DNA-bd_sf"/>
</dbReference>
<dbReference type="Proteomes" id="UP000031368">
    <property type="component" value="Chromosome"/>
</dbReference>
<dbReference type="HOGENOM" id="CLU_1018923_0_0_5"/>
<feature type="region of interest" description="Disordered" evidence="1">
    <location>
        <begin position="214"/>
        <end position="273"/>
    </location>
</feature>
<dbReference type="Pfam" id="PF13730">
    <property type="entry name" value="HTH_36"/>
    <property type="match status" value="1"/>
</dbReference>
<dbReference type="EMBL" id="CP006877">
    <property type="protein sequence ID" value="AJD41277.1"/>
    <property type="molecule type" value="Genomic_DNA"/>
</dbReference>